<evidence type="ECO:0000256" key="3">
    <source>
        <dbReference type="ARBA" id="ARBA00022692"/>
    </source>
</evidence>
<dbReference type="GO" id="GO:0005789">
    <property type="term" value="C:endoplasmic reticulum membrane"/>
    <property type="evidence" value="ECO:0007669"/>
    <property type="project" value="UniProtKB-SubCell"/>
</dbReference>
<dbReference type="InterPro" id="IPR005804">
    <property type="entry name" value="FA_desaturase_dom"/>
</dbReference>
<dbReference type="InterPro" id="IPR013866">
    <property type="entry name" value="Sphingolipid_d4-desaturase_N"/>
</dbReference>
<evidence type="ECO:0000313" key="12">
    <source>
        <dbReference type="Proteomes" id="UP001190700"/>
    </source>
</evidence>
<comment type="catalytic activity">
    <reaction evidence="8">
        <text>an N-acylsphinganine + 2 Fe(II)-[cytochrome b5] + O2 + 2 H(+) = an N-acylsphing-4-enine + 2 Fe(III)-[cytochrome b5] + 2 H2O</text>
        <dbReference type="Rhea" id="RHEA:46544"/>
        <dbReference type="Rhea" id="RHEA-COMP:10438"/>
        <dbReference type="Rhea" id="RHEA-COMP:10439"/>
        <dbReference type="ChEBI" id="CHEBI:15377"/>
        <dbReference type="ChEBI" id="CHEBI:15378"/>
        <dbReference type="ChEBI" id="CHEBI:15379"/>
        <dbReference type="ChEBI" id="CHEBI:29033"/>
        <dbReference type="ChEBI" id="CHEBI:29034"/>
        <dbReference type="ChEBI" id="CHEBI:31488"/>
        <dbReference type="ChEBI" id="CHEBI:52639"/>
        <dbReference type="EC" id="1.14.19.17"/>
    </reaction>
</comment>
<evidence type="ECO:0000256" key="9">
    <source>
        <dbReference type="SAM" id="Phobius"/>
    </source>
</evidence>
<evidence type="ECO:0000256" key="7">
    <source>
        <dbReference type="ARBA" id="ARBA00023136"/>
    </source>
</evidence>
<dbReference type="PANTHER" id="PTHR12879:SF8">
    <property type="entry name" value="SPHINGOLIPID DELTA(4)-DESATURASE DES1"/>
    <property type="match status" value="1"/>
</dbReference>
<feature type="transmembrane region" description="Helical" evidence="9">
    <location>
        <begin position="242"/>
        <end position="262"/>
    </location>
</feature>
<evidence type="ECO:0000313" key="11">
    <source>
        <dbReference type="EMBL" id="KAK3280542.1"/>
    </source>
</evidence>
<dbReference type="GO" id="GO:0042284">
    <property type="term" value="F:sphingolipid delta-4 desaturase activity"/>
    <property type="evidence" value="ECO:0007669"/>
    <property type="project" value="UniProtKB-UniRule"/>
</dbReference>
<keyword evidence="12" id="KW-1185">Reference proteome</keyword>
<comment type="caution">
    <text evidence="11">The sequence shown here is derived from an EMBL/GenBank/DDBJ whole genome shotgun (WGS) entry which is preliminary data.</text>
</comment>
<dbReference type="EMBL" id="LGRX02004364">
    <property type="protein sequence ID" value="KAK3280542.1"/>
    <property type="molecule type" value="Genomic_DNA"/>
</dbReference>
<dbReference type="Proteomes" id="UP001190700">
    <property type="component" value="Unassembled WGS sequence"/>
</dbReference>
<dbReference type="Pfam" id="PF08557">
    <property type="entry name" value="Lipid_DES"/>
    <property type="match status" value="1"/>
</dbReference>
<dbReference type="EC" id="1.14.19.17" evidence="8"/>
<comment type="similarity">
    <text evidence="2 8">Belongs to the fatty acid desaturase type 1 family. DEGS subfamily.</text>
</comment>
<feature type="transmembrane region" description="Helical" evidence="9">
    <location>
        <begin position="161"/>
        <end position="180"/>
    </location>
</feature>
<keyword evidence="3 9" id="KW-0812">Transmembrane</keyword>
<organism evidence="11 12">
    <name type="scientific">Cymbomonas tetramitiformis</name>
    <dbReference type="NCBI Taxonomy" id="36881"/>
    <lineage>
        <taxon>Eukaryota</taxon>
        <taxon>Viridiplantae</taxon>
        <taxon>Chlorophyta</taxon>
        <taxon>Pyramimonadophyceae</taxon>
        <taxon>Pyramimonadales</taxon>
        <taxon>Pyramimonadaceae</taxon>
        <taxon>Cymbomonas</taxon>
    </lineage>
</organism>
<dbReference type="AlphaFoldDB" id="A0AAE0GM62"/>
<comment type="function">
    <text evidence="8">Sphingolipid-delta-4-desaturase required for the biosynthesis of delta-4-unsaturated sphingolipids and derivatives.</text>
</comment>
<evidence type="ECO:0000259" key="10">
    <source>
        <dbReference type="SMART" id="SM01269"/>
    </source>
</evidence>
<feature type="domain" description="Sphingolipid delta4-desaturase N-terminal" evidence="10">
    <location>
        <begin position="63"/>
        <end position="101"/>
    </location>
</feature>
<comment type="subcellular location">
    <subcellularLocation>
        <location evidence="8">Endoplasmic reticulum membrane</location>
    </subcellularLocation>
    <subcellularLocation>
        <location evidence="1">Membrane</location>
        <topology evidence="1">Multi-pass membrane protein</topology>
    </subcellularLocation>
</comment>
<evidence type="ECO:0000256" key="4">
    <source>
        <dbReference type="ARBA" id="ARBA00022989"/>
    </source>
</evidence>
<evidence type="ECO:0000256" key="1">
    <source>
        <dbReference type="ARBA" id="ARBA00004141"/>
    </source>
</evidence>
<dbReference type="CDD" id="cd03508">
    <property type="entry name" value="Delta4-sphingolipid-FADS-like"/>
    <property type="match status" value="1"/>
</dbReference>
<proteinExistence type="inferred from homology"/>
<gene>
    <name evidence="11" type="ORF">CYMTET_11635</name>
</gene>
<evidence type="ECO:0000256" key="5">
    <source>
        <dbReference type="ARBA" id="ARBA00023002"/>
    </source>
</evidence>
<evidence type="ECO:0000256" key="2">
    <source>
        <dbReference type="ARBA" id="ARBA00006146"/>
    </source>
</evidence>
<dbReference type="Pfam" id="PF00487">
    <property type="entry name" value="FA_desaturase"/>
    <property type="match status" value="1"/>
</dbReference>
<keyword evidence="8" id="KW-0256">Endoplasmic reticulum</keyword>
<accession>A0AAE0GM62</accession>
<dbReference type="PANTHER" id="PTHR12879">
    <property type="entry name" value="SPHINGOLIPID DELTA 4 DESATURASE/C-4 HYDROXYLASE PROTEIN DES2"/>
    <property type="match status" value="1"/>
</dbReference>
<evidence type="ECO:0000256" key="6">
    <source>
        <dbReference type="ARBA" id="ARBA00023098"/>
    </source>
</evidence>
<feature type="transmembrane region" description="Helical" evidence="9">
    <location>
        <begin position="268"/>
        <end position="288"/>
    </location>
</feature>
<dbReference type="PIRSF" id="PIRSF017228">
    <property type="entry name" value="Sphnglp_dlt4_des"/>
    <property type="match status" value="1"/>
</dbReference>
<keyword evidence="5 8" id="KW-0560">Oxidoreductase</keyword>
<feature type="transmembrane region" description="Helical" evidence="9">
    <location>
        <begin position="125"/>
        <end position="149"/>
    </location>
</feature>
<dbReference type="GO" id="GO:0046513">
    <property type="term" value="P:ceramide biosynthetic process"/>
    <property type="evidence" value="ECO:0007669"/>
    <property type="project" value="TreeGrafter"/>
</dbReference>
<protein>
    <recommendedName>
        <fullName evidence="8">Sphingolipid delta(4)-desaturase DES1-like</fullName>
        <ecNumber evidence="8">1.14.19.17</ecNumber>
    </recommendedName>
</protein>
<dbReference type="InterPro" id="IPR011388">
    <property type="entry name" value="DES1/DES2"/>
</dbReference>
<reference evidence="11 12" key="1">
    <citation type="journal article" date="2015" name="Genome Biol. Evol.">
        <title>Comparative Genomics of a Bacterivorous Green Alga Reveals Evolutionary Causalities and Consequences of Phago-Mixotrophic Mode of Nutrition.</title>
        <authorList>
            <person name="Burns J.A."/>
            <person name="Paasch A."/>
            <person name="Narechania A."/>
            <person name="Kim E."/>
        </authorList>
    </citation>
    <scope>NUCLEOTIDE SEQUENCE [LARGE SCALE GENOMIC DNA]</scope>
    <source>
        <strain evidence="11 12">PLY_AMNH</strain>
    </source>
</reference>
<keyword evidence="4 9" id="KW-1133">Transmembrane helix</keyword>
<keyword evidence="7 8" id="KW-0472">Membrane</keyword>
<evidence type="ECO:0000256" key="8">
    <source>
        <dbReference type="PIRNR" id="PIRNR017228"/>
    </source>
</evidence>
<keyword evidence="6 8" id="KW-0443">Lipid metabolism</keyword>
<name>A0AAE0GM62_9CHLO</name>
<dbReference type="SMART" id="SM01269">
    <property type="entry name" value="Lipid_DES"/>
    <property type="match status" value="1"/>
</dbReference>
<sequence>MGDWCGVRQVPGSKPQVERDGAMVAKRRKCCAIVNLEALIRFSLFLGFDSNKFPANYAAKEGNMPTEFTWSDEGEPHAIRRKEILKTHPEIRELFGPDIMIMPQVFAVVGFQTCMAYFMGTHNIAWGYLVVVAYCIGGFANHNLFLAVHELAHNLAFDNPVYNRLLAFVANYPTILPFAVTFQKYHMEHHRGQGEDGVDTDIPSDAEGKFFTNTFLKTIWVSCQLFFYAVRPMFVKPKPPGLWEVANLLSCLAYDLFVYYIAGSKGLWYLALSSILGGGLHPIAGHFISEHYAFEKGFETYSYYGPLNFLVYNVGFHNEHHDFPRVPGSRLSKIKKAAPEYYDNLPFHTSWSGVIWRYITDPTVGPYSRVKRESKKTN</sequence>